<keyword evidence="6" id="KW-1185">Reference proteome</keyword>
<evidence type="ECO:0000256" key="1">
    <source>
        <dbReference type="ARBA" id="ARBA00022664"/>
    </source>
</evidence>
<organism evidence="5 6">
    <name type="scientific">Dendrothele bispora (strain CBS 962.96)</name>
    <dbReference type="NCBI Taxonomy" id="1314807"/>
    <lineage>
        <taxon>Eukaryota</taxon>
        <taxon>Fungi</taxon>
        <taxon>Dikarya</taxon>
        <taxon>Basidiomycota</taxon>
        <taxon>Agaricomycotina</taxon>
        <taxon>Agaricomycetes</taxon>
        <taxon>Agaricomycetidae</taxon>
        <taxon>Agaricales</taxon>
        <taxon>Agaricales incertae sedis</taxon>
        <taxon>Dendrothele</taxon>
    </lineage>
</organism>
<evidence type="ECO:0000256" key="3">
    <source>
        <dbReference type="SAM" id="MobiDB-lite"/>
    </source>
</evidence>
<dbReference type="Pfam" id="PF03732">
    <property type="entry name" value="Retrotrans_gag"/>
    <property type="match status" value="1"/>
</dbReference>
<accession>A0A4S8LFL2</accession>
<proteinExistence type="predicted"/>
<dbReference type="InterPro" id="IPR036875">
    <property type="entry name" value="Znf_CCHC_sf"/>
</dbReference>
<evidence type="ECO:0000313" key="5">
    <source>
        <dbReference type="EMBL" id="THU87787.1"/>
    </source>
</evidence>
<reference evidence="5 6" key="1">
    <citation type="journal article" date="2019" name="Nat. Ecol. Evol.">
        <title>Megaphylogeny resolves global patterns of mushroom evolution.</title>
        <authorList>
            <person name="Varga T."/>
            <person name="Krizsan K."/>
            <person name="Foldi C."/>
            <person name="Dima B."/>
            <person name="Sanchez-Garcia M."/>
            <person name="Sanchez-Ramirez S."/>
            <person name="Szollosi G.J."/>
            <person name="Szarkandi J.G."/>
            <person name="Papp V."/>
            <person name="Albert L."/>
            <person name="Andreopoulos W."/>
            <person name="Angelini C."/>
            <person name="Antonin V."/>
            <person name="Barry K.W."/>
            <person name="Bougher N.L."/>
            <person name="Buchanan P."/>
            <person name="Buyck B."/>
            <person name="Bense V."/>
            <person name="Catcheside P."/>
            <person name="Chovatia M."/>
            <person name="Cooper J."/>
            <person name="Damon W."/>
            <person name="Desjardin D."/>
            <person name="Finy P."/>
            <person name="Geml J."/>
            <person name="Haridas S."/>
            <person name="Hughes K."/>
            <person name="Justo A."/>
            <person name="Karasinski D."/>
            <person name="Kautmanova I."/>
            <person name="Kiss B."/>
            <person name="Kocsube S."/>
            <person name="Kotiranta H."/>
            <person name="LaButti K.M."/>
            <person name="Lechner B.E."/>
            <person name="Liimatainen K."/>
            <person name="Lipzen A."/>
            <person name="Lukacs Z."/>
            <person name="Mihaltcheva S."/>
            <person name="Morgado L.N."/>
            <person name="Niskanen T."/>
            <person name="Noordeloos M.E."/>
            <person name="Ohm R.A."/>
            <person name="Ortiz-Santana B."/>
            <person name="Ovrebo C."/>
            <person name="Racz N."/>
            <person name="Riley R."/>
            <person name="Savchenko A."/>
            <person name="Shiryaev A."/>
            <person name="Soop K."/>
            <person name="Spirin V."/>
            <person name="Szebenyi C."/>
            <person name="Tomsovsky M."/>
            <person name="Tulloss R.E."/>
            <person name="Uehling J."/>
            <person name="Grigoriev I.V."/>
            <person name="Vagvolgyi C."/>
            <person name="Papp T."/>
            <person name="Martin F.M."/>
            <person name="Miettinen O."/>
            <person name="Hibbett D.S."/>
            <person name="Nagy L.G."/>
        </authorList>
    </citation>
    <scope>NUCLEOTIDE SEQUENCE [LARGE SCALE GENOMIC DNA]</scope>
    <source>
        <strain evidence="5 6">CBS 962.96</strain>
    </source>
</reference>
<gene>
    <name evidence="5" type="ORF">K435DRAFT_866927</name>
</gene>
<name>A0A4S8LFL2_DENBC</name>
<keyword evidence="2" id="KW-0479">Metal-binding</keyword>
<dbReference type="Proteomes" id="UP000297245">
    <property type="component" value="Unassembled WGS sequence"/>
</dbReference>
<dbReference type="GO" id="GO:0003676">
    <property type="term" value="F:nucleic acid binding"/>
    <property type="evidence" value="ECO:0007669"/>
    <property type="project" value="InterPro"/>
</dbReference>
<evidence type="ECO:0000256" key="2">
    <source>
        <dbReference type="PROSITE-ProRule" id="PRU00047"/>
    </source>
</evidence>
<feature type="compositionally biased region" description="Polar residues" evidence="3">
    <location>
        <begin position="184"/>
        <end position="208"/>
    </location>
</feature>
<protein>
    <recommendedName>
        <fullName evidence="4">CCHC-type domain-containing protein</fullName>
    </recommendedName>
</protein>
<dbReference type="EMBL" id="ML179435">
    <property type="protein sequence ID" value="THU87787.1"/>
    <property type="molecule type" value="Genomic_DNA"/>
</dbReference>
<sequence length="306" mass="34709">MFSAKPTLYSNDQSRIAYASSWFTGAAARYYQNLVEREMDVLGHYIAALHEWSAFVQMFGKLFGVHNEQLFAQASLDKVMQQKEETFADFLVRFEDAALKTQYNDPALRWKMLCQIRRDLRNRLTLVGNVPPTFNAVIERLLDLDGAREAFNEAGLSSSYIPPAEPQTFQNRVEPHNAQAGPGPSTQMNQNRLRNQRDQGNNPAQASAAQVPANRPFIRLSCAEYKRRMDNKLCIRCGGMGHFGNECPPENDPIDEAIARMGIVIKEEEDKELLFGLDEEGNLQQIEDEEEELGNETGAQEQEKED</sequence>
<dbReference type="AlphaFoldDB" id="A0A4S8LFL2"/>
<feature type="domain" description="CCHC-type" evidence="4">
    <location>
        <begin position="234"/>
        <end position="248"/>
    </location>
</feature>
<dbReference type="InterPro" id="IPR001878">
    <property type="entry name" value="Znf_CCHC"/>
</dbReference>
<dbReference type="GO" id="GO:0006397">
    <property type="term" value="P:mRNA processing"/>
    <property type="evidence" value="ECO:0007669"/>
    <property type="project" value="UniProtKB-KW"/>
</dbReference>
<feature type="compositionally biased region" description="Acidic residues" evidence="3">
    <location>
        <begin position="277"/>
        <end position="294"/>
    </location>
</feature>
<keyword evidence="2" id="KW-0862">Zinc</keyword>
<evidence type="ECO:0000259" key="4">
    <source>
        <dbReference type="PROSITE" id="PS50158"/>
    </source>
</evidence>
<feature type="region of interest" description="Disordered" evidence="3">
    <location>
        <begin position="277"/>
        <end position="306"/>
    </location>
</feature>
<feature type="region of interest" description="Disordered" evidence="3">
    <location>
        <begin position="174"/>
        <end position="212"/>
    </location>
</feature>
<dbReference type="PROSITE" id="PS50158">
    <property type="entry name" value="ZF_CCHC"/>
    <property type="match status" value="1"/>
</dbReference>
<dbReference type="InterPro" id="IPR005162">
    <property type="entry name" value="Retrotrans_gag_dom"/>
</dbReference>
<keyword evidence="2" id="KW-0863">Zinc-finger</keyword>
<dbReference type="SUPFAM" id="SSF57756">
    <property type="entry name" value="Retrovirus zinc finger-like domains"/>
    <property type="match status" value="1"/>
</dbReference>
<keyword evidence="1" id="KW-0507">mRNA processing</keyword>
<evidence type="ECO:0000313" key="6">
    <source>
        <dbReference type="Proteomes" id="UP000297245"/>
    </source>
</evidence>
<dbReference type="GO" id="GO:0008270">
    <property type="term" value="F:zinc ion binding"/>
    <property type="evidence" value="ECO:0007669"/>
    <property type="project" value="UniProtKB-KW"/>
</dbReference>
<dbReference type="OrthoDB" id="3033163at2759"/>